<evidence type="ECO:0000313" key="2">
    <source>
        <dbReference type="EMBL" id="QPM68246.1"/>
    </source>
</evidence>
<gene>
    <name evidence="2" type="ORF">RT761_01463</name>
</gene>
<organism evidence="2 3">
    <name type="scientific">Atribacter laminatus</name>
    <dbReference type="NCBI Taxonomy" id="2847778"/>
    <lineage>
        <taxon>Bacteria</taxon>
        <taxon>Pseudomonadati</taxon>
        <taxon>Atribacterota</taxon>
        <taxon>Atribacteria</taxon>
        <taxon>Atribacterales</taxon>
        <taxon>Atribacteraceae</taxon>
        <taxon>Atribacter</taxon>
    </lineage>
</organism>
<feature type="compositionally biased region" description="Low complexity" evidence="1">
    <location>
        <begin position="78"/>
        <end position="92"/>
    </location>
</feature>
<dbReference type="KEGG" id="alam:RT761_01463"/>
<protein>
    <submittedName>
        <fullName evidence="2">Uncharacterized protein</fullName>
    </submittedName>
</protein>
<dbReference type="AlphaFoldDB" id="A0A7T1ALR6"/>
<dbReference type="Proteomes" id="UP000594463">
    <property type="component" value="Chromosome"/>
</dbReference>
<proteinExistence type="predicted"/>
<evidence type="ECO:0000256" key="1">
    <source>
        <dbReference type="SAM" id="MobiDB-lite"/>
    </source>
</evidence>
<feature type="region of interest" description="Disordered" evidence="1">
    <location>
        <begin position="43"/>
        <end position="92"/>
    </location>
</feature>
<reference evidence="2 3" key="1">
    <citation type="journal article" date="2021" name="Nat. Commun.">
        <title>Isolation of a member of the candidate phylum Atribacteria reveals a unique cell membrane structure.</title>
        <authorList>
            <person name="Taiki K."/>
            <person name="Nobu M.K."/>
            <person name="Kusada H."/>
            <person name="Meng X.-Y."/>
            <person name="Hosoki N."/>
            <person name="Uematsu K."/>
            <person name="Yoshioka H."/>
            <person name="Kamagata Y."/>
            <person name="Tamaki H."/>
        </authorList>
    </citation>
    <scope>NUCLEOTIDE SEQUENCE [LARGE SCALE GENOMIC DNA]</scope>
    <source>
        <strain evidence="2 3">RT761</strain>
    </source>
</reference>
<sequence length="263" mass="29321">MNFRLRILIRTLIITSLLVLALVSLSVAQDTLPDVNALQLPALDQNPQRPVQDTPTLPIPEGNEPNQTTTGPANPFLPSQEPEGQLQPQQDQPVIQWKQLDLSQTFGFDPMIAGTVKYPANWAVNVDTWNKRVVFSEDQSGFTAFTAFLPVQGTLQDAQAYSQQISSWLHSSIPDLKIVNQDYRTDPSSSQTGMNLTKGNVVLQGTYQGKVFVFQLQATVLYIPVANFSYLSALLCQAPQEVFQEKLQTYFNPMFVSFNNLAQ</sequence>
<feature type="compositionally biased region" description="Polar residues" evidence="1">
    <location>
        <begin position="45"/>
        <end position="55"/>
    </location>
</feature>
<evidence type="ECO:0000313" key="3">
    <source>
        <dbReference type="Proteomes" id="UP000594463"/>
    </source>
</evidence>
<keyword evidence="3" id="KW-1185">Reference proteome</keyword>
<name>A0A7T1ALR6_ATRLM</name>
<dbReference type="RefSeq" id="WP_218110759.1">
    <property type="nucleotide sequence ID" value="NZ_CP065383.1"/>
</dbReference>
<accession>A0A7T1ALR6</accession>
<dbReference type="EMBL" id="CP065383">
    <property type="protein sequence ID" value="QPM68246.1"/>
    <property type="molecule type" value="Genomic_DNA"/>
</dbReference>